<evidence type="ECO:0000256" key="1">
    <source>
        <dbReference type="ARBA" id="ARBA00004138"/>
    </source>
</evidence>
<evidence type="ECO:0000313" key="9">
    <source>
        <dbReference type="Proteomes" id="UP000229756"/>
    </source>
</evidence>
<sequence length="181" mass="19642">MNHDCCNKKTKKEGHKGGADMFIIWVIVVTVLLLGLAVHFGMKTGATTEVITDSQVTMSVDSDSYDWGMIDYDGGIVSKTFTINNSGNTSLQLYKVETSCMCTTAQLKTPETTSRKYGMHDNSTDVFEVKPGETADLIVEFDPAFHGPSGVGSINRTVTISTNSSENLTLTFNLLGNVVKN</sequence>
<gene>
    <name evidence="8" type="ORF">CO058_01710</name>
</gene>
<evidence type="ECO:0000256" key="4">
    <source>
        <dbReference type="ARBA" id="ARBA00023069"/>
    </source>
</evidence>
<evidence type="ECO:0000256" key="5">
    <source>
        <dbReference type="ARBA" id="ARBA00023273"/>
    </source>
</evidence>
<protein>
    <recommendedName>
        <fullName evidence="7">HYDIN/VesB/CFA65-like Ig-like domain-containing protein</fullName>
    </recommendedName>
</protein>
<organism evidence="8 9">
    <name type="scientific">candidate division WWE3 bacterium CG_4_9_14_0_2_um_filter_35_11</name>
    <dbReference type="NCBI Taxonomy" id="1975077"/>
    <lineage>
        <taxon>Bacteria</taxon>
        <taxon>Katanobacteria</taxon>
    </lineage>
</organism>
<comment type="caution">
    <text evidence="8">The sequence shown here is derived from an EMBL/GenBank/DDBJ whole genome shotgun (WGS) entry which is preliminary data.</text>
</comment>
<dbReference type="EMBL" id="PFSJ01000012">
    <property type="protein sequence ID" value="PJC23774.1"/>
    <property type="molecule type" value="Genomic_DNA"/>
</dbReference>
<evidence type="ECO:0000256" key="2">
    <source>
        <dbReference type="ARBA" id="ARBA00004496"/>
    </source>
</evidence>
<evidence type="ECO:0000313" key="8">
    <source>
        <dbReference type="EMBL" id="PJC23774.1"/>
    </source>
</evidence>
<keyword evidence="6" id="KW-1133">Transmembrane helix</keyword>
<keyword evidence="6" id="KW-0472">Membrane</keyword>
<dbReference type="Gene3D" id="2.60.40.10">
    <property type="entry name" value="Immunoglobulins"/>
    <property type="match status" value="1"/>
</dbReference>
<keyword evidence="3" id="KW-0963">Cytoplasm</keyword>
<feature type="transmembrane region" description="Helical" evidence="6">
    <location>
        <begin position="21"/>
        <end position="42"/>
    </location>
</feature>
<accession>A0A2M8EM05</accession>
<reference evidence="9" key="1">
    <citation type="submission" date="2017-09" db="EMBL/GenBank/DDBJ databases">
        <title>Depth-based differentiation of microbial function through sediment-hosted aquifers and enrichment of novel symbionts in the deep terrestrial subsurface.</title>
        <authorList>
            <person name="Probst A.J."/>
            <person name="Ladd B."/>
            <person name="Jarett J.K."/>
            <person name="Geller-Mcgrath D.E."/>
            <person name="Sieber C.M.K."/>
            <person name="Emerson J.B."/>
            <person name="Anantharaman K."/>
            <person name="Thomas B.C."/>
            <person name="Malmstrom R."/>
            <person name="Stieglmeier M."/>
            <person name="Klingl A."/>
            <person name="Woyke T."/>
            <person name="Ryan C.M."/>
            <person name="Banfield J.F."/>
        </authorList>
    </citation>
    <scope>NUCLEOTIDE SEQUENCE [LARGE SCALE GENOMIC DNA]</scope>
</reference>
<dbReference type="PANTHER" id="PTHR37833:SF1">
    <property type="entry name" value="SIGNAL PEPTIDE PROTEIN"/>
    <property type="match status" value="1"/>
</dbReference>
<keyword evidence="6" id="KW-0812">Transmembrane</keyword>
<name>A0A2M8EM05_UNCKA</name>
<dbReference type="Proteomes" id="UP000229756">
    <property type="component" value="Unassembled WGS sequence"/>
</dbReference>
<proteinExistence type="predicted"/>
<dbReference type="Pfam" id="PF22544">
    <property type="entry name" value="HYDIN_VesB_CFA65-like_Ig"/>
    <property type="match status" value="1"/>
</dbReference>
<dbReference type="PANTHER" id="PTHR37833">
    <property type="entry name" value="LIPOPROTEIN-RELATED"/>
    <property type="match status" value="1"/>
</dbReference>
<comment type="subcellular location">
    <subcellularLocation>
        <location evidence="1">Cell projection</location>
        <location evidence="1">Cilium</location>
    </subcellularLocation>
    <subcellularLocation>
        <location evidence="2">Cytoplasm</location>
    </subcellularLocation>
</comment>
<feature type="domain" description="HYDIN/VesB/CFA65-like Ig-like" evidence="7">
    <location>
        <begin position="58"/>
        <end position="172"/>
    </location>
</feature>
<evidence type="ECO:0000256" key="6">
    <source>
        <dbReference type="SAM" id="Phobius"/>
    </source>
</evidence>
<dbReference type="InterPro" id="IPR053879">
    <property type="entry name" value="HYDIN_VesB_CFA65-like_Ig"/>
</dbReference>
<dbReference type="InterPro" id="IPR013783">
    <property type="entry name" value="Ig-like_fold"/>
</dbReference>
<keyword evidence="5" id="KW-0966">Cell projection</keyword>
<evidence type="ECO:0000259" key="7">
    <source>
        <dbReference type="Pfam" id="PF22544"/>
    </source>
</evidence>
<evidence type="ECO:0000256" key="3">
    <source>
        <dbReference type="ARBA" id="ARBA00022490"/>
    </source>
</evidence>
<keyword evidence="4" id="KW-0969">Cilium</keyword>
<dbReference type="AlphaFoldDB" id="A0A2M8EM05"/>